<dbReference type="eggNOG" id="ENOG50330AN">
    <property type="taxonomic scope" value="Bacteria"/>
</dbReference>
<accession>H8KR45</accession>
<organism evidence="1 2">
    <name type="scientific">Solitalea canadensis (strain ATCC 29591 / DSM 3403 / JCM 21819 / LMG 8368 / NBRC 15130 / NCIMB 12057 / USAM 9D)</name>
    <name type="common">Flexibacter canadensis</name>
    <dbReference type="NCBI Taxonomy" id="929556"/>
    <lineage>
        <taxon>Bacteria</taxon>
        <taxon>Pseudomonadati</taxon>
        <taxon>Bacteroidota</taxon>
        <taxon>Sphingobacteriia</taxon>
        <taxon>Sphingobacteriales</taxon>
        <taxon>Sphingobacteriaceae</taxon>
        <taxon>Solitalea</taxon>
    </lineage>
</organism>
<dbReference type="EMBL" id="CP003349">
    <property type="protein sequence ID" value="AFD07251.1"/>
    <property type="molecule type" value="Genomic_DNA"/>
</dbReference>
<gene>
    <name evidence="1" type="ordered locus">Solca_2206</name>
</gene>
<protein>
    <submittedName>
        <fullName evidence="1">Uncharacterized protein</fullName>
    </submittedName>
</protein>
<dbReference type="Proteomes" id="UP000007590">
    <property type="component" value="Chromosome"/>
</dbReference>
<name>H8KR45_SOLCM</name>
<dbReference type="RefSeq" id="WP_014680478.1">
    <property type="nucleotide sequence ID" value="NC_017770.1"/>
</dbReference>
<dbReference type="STRING" id="929556.Solca_2206"/>
<dbReference type="InterPro" id="IPR046219">
    <property type="entry name" value="DUF6252"/>
</dbReference>
<evidence type="ECO:0000313" key="2">
    <source>
        <dbReference type="Proteomes" id="UP000007590"/>
    </source>
</evidence>
<dbReference type="KEGG" id="scn:Solca_2206"/>
<proteinExistence type="predicted"/>
<sequence>MRKHLSIILLLFTFISCKKEKQDVSTLPPITQEGKGTFGCLVNGRIFLPKKNPFAGSPATTATYQFISNPDSFGFFFNVSASRESDKECEITSIDINGNLIQVEENKTYKLDTNEDGKMNAEYVHYPGCLEKEISYSTNSTVTGELKIIKMDKEKQIVSGTFWFDAISSEGEKVEIRDGRFDMKYVK</sequence>
<evidence type="ECO:0000313" key="1">
    <source>
        <dbReference type="EMBL" id="AFD07251.1"/>
    </source>
</evidence>
<dbReference type="Pfam" id="PF19765">
    <property type="entry name" value="DUF6252"/>
    <property type="match status" value="1"/>
</dbReference>
<dbReference type="HOGENOM" id="CLU_109826_1_0_10"/>
<dbReference type="PROSITE" id="PS51257">
    <property type="entry name" value="PROKAR_LIPOPROTEIN"/>
    <property type="match status" value="1"/>
</dbReference>
<dbReference type="OrthoDB" id="881763at2"/>
<reference evidence="1" key="1">
    <citation type="submission" date="2012-02" db="EMBL/GenBank/DDBJ databases">
        <title>The complete genome of Solitalea canadensis DSM 3403.</title>
        <authorList>
            <consortium name="US DOE Joint Genome Institute (JGI-PGF)"/>
            <person name="Lucas S."/>
            <person name="Copeland A."/>
            <person name="Lapidus A."/>
            <person name="Glavina del Rio T."/>
            <person name="Dalin E."/>
            <person name="Tice H."/>
            <person name="Bruce D."/>
            <person name="Goodwin L."/>
            <person name="Pitluck S."/>
            <person name="Peters L."/>
            <person name="Ovchinnikova G."/>
            <person name="Lu M."/>
            <person name="Kyrpides N."/>
            <person name="Mavromatis K."/>
            <person name="Ivanova N."/>
            <person name="Brettin T."/>
            <person name="Detter J.C."/>
            <person name="Han C."/>
            <person name="Larimer F."/>
            <person name="Land M."/>
            <person name="Hauser L."/>
            <person name="Markowitz V."/>
            <person name="Cheng J.-F."/>
            <person name="Hugenholtz P."/>
            <person name="Woyke T."/>
            <person name="Wu D."/>
            <person name="Spring S."/>
            <person name="Schroeder M."/>
            <person name="Kopitz M."/>
            <person name="Brambilla E."/>
            <person name="Klenk H.-P."/>
            <person name="Eisen J.A."/>
        </authorList>
    </citation>
    <scope>NUCLEOTIDE SEQUENCE</scope>
    <source>
        <strain evidence="1">DSM 3403</strain>
    </source>
</reference>
<keyword evidence="2" id="KW-1185">Reference proteome</keyword>
<dbReference type="AlphaFoldDB" id="H8KR45"/>